<feature type="transmembrane region" description="Helical" evidence="1">
    <location>
        <begin position="64"/>
        <end position="84"/>
    </location>
</feature>
<dbReference type="RefSeq" id="XP_027698957.1">
    <property type="nucleotide sequence ID" value="XM_027843156.1"/>
</dbReference>
<feature type="transmembrane region" description="Helical" evidence="1">
    <location>
        <begin position="32"/>
        <end position="52"/>
    </location>
</feature>
<keyword evidence="1" id="KW-0812">Transmembrane</keyword>
<dbReference type="PANTHER" id="PTHR37359:SF1">
    <property type="entry name" value="TRANSMEMBRANE PROTEIN 253"/>
    <property type="match status" value="1"/>
</dbReference>
<evidence type="ECO:0000256" key="1">
    <source>
        <dbReference type="SAM" id="Phobius"/>
    </source>
</evidence>
<dbReference type="PANTHER" id="PTHR37359">
    <property type="entry name" value="TRANSMEMBRANE PROTEIN 253"/>
    <property type="match status" value="1"/>
</dbReference>
<dbReference type="GeneTree" id="ENSGT00400000023212"/>
<dbReference type="CTD" id="643382"/>
<evidence type="ECO:0000313" key="2">
    <source>
        <dbReference type="Ensembl" id="ENSVURP00010026240.1"/>
    </source>
</evidence>
<protein>
    <submittedName>
        <fullName evidence="2">Transmembrane protein 253</fullName>
    </submittedName>
</protein>
<reference evidence="2" key="2">
    <citation type="submission" date="2025-08" db="UniProtKB">
        <authorList>
            <consortium name="Ensembl"/>
        </authorList>
    </citation>
    <scope>IDENTIFICATION</scope>
</reference>
<keyword evidence="1" id="KW-1133">Transmembrane helix</keyword>
<dbReference type="Ensembl" id="ENSVURT00010029884.1">
    <property type="protein sequence ID" value="ENSVURP00010026240.1"/>
    <property type="gene ID" value="ENSVURG00010020100.1"/>
</dbReference>
<sequence>MQERRIQPVEERQAVGEEKLRHWAQHRESGRLLVLAVSQLWMAVASVPFAVTISCLESNCHMNIALPLWPGASGLLTGILTLELRRTPRLWKVRAMMTFNLFGMILGLIVVVVQGMKLALSPVQSASYQWVGLLVLELSAEAFTLSGALASAFALLLLNQRKQGCCGARRLRYQELQEGLSEMEEIQGTENIHSETFEANE</sequence>
<dbReference type="OMA" id="PRLWKVQ"/>
<dbReference type="Proteomes" id="UP000314987">
    <property type="component" value="Unassembled WGS sequence"/>
</dbReference>
<reference evidence="3" key="1">
    <citation type="submission" date="2018-12" db="EMBL/GenBank/DDBJ databases">
        <authorList>
            <person name="Yazar S."/>
        </authorList>
    </citation>
    <scope>NUCLEOTIDE SEQUENCE [LARGE SCALE GENOMIC DNA]</scope>
</reference>
<keyword evidence="1" id="KW-0472">Membrane</keyword>
<name>A0A4X2LXM4_VOMUR</name>
<feature type="transmembrane region" description="Helical" evidence="1">
    <location>
        <begin position="128"/>
        <end position="158"/>
    </location>
</feature>
<dbReference type="AlphaFoldDB" id="A0A4X2LXM4"/>
<organism evidence="2 3">
    <name type="scientific">Vombatus ursinus</name>
    <name type="common">Common wombat</name>
    <dbReference type="NCBI Taxonomy" id="29139"/>
    <lineage>
        <taxon>Eukaryota</taxon>
        <taxon>Metazoa</taxon>
        <taxon>Chordata</taxon>
        <taxon>Craniata</taxon>
        <taxon>Vertebrata</taxon>
        <taxon>Euteleostomi</taxon>
        <taxon>Mammalia</taxon>
        <taxon>Metatheria</taxon>
        <taxon>Diprotodontia</taxon>
        <taxon>Vombatidae</taxon>
        <taxon>Vombatus</taxon>
    </lineage>
</organism>
<reference evidence="2" key="3">
    <citation type="submission" date="2025-09" db="UniProtKB">
        <authorList>
            <consortium name="Ensembl"/>
        </authorList>
    </citation>
    <scope>IDENTIFICATION</scope>
</reference>
<keyword evidence="3" id="KW-1185">Reference proteome</keyword>
<proteinExistence type="predicted"/>
<dbReference type="GeneID" id="114028828"/>
<dbReference type="InterPro" id="IPR038874">
    <property type="entry name" value="TMEM253"/>
</dbReference>
<accession>A0A4X2LXM4</accession>
<feature type="transmembrane region" description="Helical" evidence="1">
    <location>
        <begin position="96"/>
        <end position="116"/>
    </location>
</feature>
<gene>
    <name evidence="2" type="primary">TMEM253</name>
</gene>
<evidence type="ECO:0000313" key="3">
    <source>
        <dbReference type="Proteomes" id="UP000314987"/>
    </source>
</evidence>